<dbReference type="InterPro" id="IPR037185">
    <property type="entry name" value="EmrE-like"/>
</dbReference>
<dbReference type="OrthoDB" id="9156836at2"/>
<comment type="caution">
    <text evidence="7">The sequence shown here is derived from an EMBL/GenBank/DDBJ whole genome shotgun (WGS) entry which is preliminary data.</text>
</comment>
<dbReference type="RefSeq" id="WP_139456724.1">
    <property type="nucleotide sequence ID" value="NZ_VDCH01000009.1"/>
</dbReference>
<evidence type="ECO:0000256" key="5">
    <source>
        <dbReference type="ARBA" id="ARBA00023136"/>
    </source>
</evidence>
<evidence type="ECO:0008006" key="9">
    <source>
        <dbReference type="Google" id="ProtNLM"/>
    </source>
</evidence>
<evidence type="ECO:0000313" key="7">
    <source>
        <dbReference type="EMBL" id="TNJ39075.1"/>
    </source>
</evidence>
<evidence type="ECO:0000256" key="6">
    <source>
        <dbReference type="SAM" id="Phobius"/>
    </source>
</evidence>
<protein>
    <recommendedName>
        <fullName evidence="9">Small multi-drug resistant family protein</fullName>
    </recommendedName>
</protein>
<evidence type="ECO:0000256" key="3">
    <source>
        <dbReference type="ARBA" id="ARBA00022692"/>
    </source>
</evidence>
<evidence type="ECO:0000313" key="8">
    <source>
        <dbReference type="Proteomes" id="UP000308271"/>
    </source>
</evidence>
<reference evidence="7 8" key="1">
    <citation type="submission" date="2019-05" db="EMBL/GenBank/DDBJ databases">
        <title>Draft Whole-Genome sequence of the green sulfur bacterium Chlorobaculum thiosulfatiphilum DSM 249.</title>
        <authorList>
            <person name="Meyer T.E."/>
            <person name="Kyndt J.A."/>
        </authorList>
    </citation>
    <scope>NUCLEOTIDE SEQUENCE [LARGE SCALE GENOMIC DNA]</scope>
    <source>
        <strain evidence="7 8">DSM 249</strain>
    </source>
</reference>
<sequence>MNTFVVAFCSILISAAAQFSLKAGMSADAVKTAMQQPFSIKTLLVILTDKFVLGGFLLYGFGAVVWLWVLSKWEVSKAYPMVGIGFLVTAVVGAMIGEHISLSRGAGIVMICIGIWFISNS</sequence>
<keyword evidence="4 6" id="KW-1133">Transmembrane helix</keyword>
<keyword evidence="8" id="KW-1185">Reference proteome</keyword>
<keyword evidence="5 6" id="KW-0472">Membrane</keyword>
<dbReference type="InterPro" id="IPR000390">
    <property type="entry name" value="Small_drug/metabolite_transptr"/>
</dbReference>
<dbReference type="SUPFAM" id="SSF103481">
    <property type="entry name" value="Multidrug resistance efflux transporter EmrE"/>
    <property type="match status" value="1"/>
</dbReference>
<comment type="subcellular location">
    <subcellularLocation>
        <location evidence="1">Cell membrane</location>
        <topology evidence="1">Multi-pass membrane protein</topology>
    </subcellularLocation>
</comment>
<dbReference type="Proteomes" id="UP000308271">
    <property type="component" value="Unassembled WGS sequence"/>
</dbReference>
<dbReference type="EMBL" id="VDCH01000009">
    <property type="protein sequence ID" value="TNJ39075.1"/>
    <property type="molecule type" value="Genomic_DNA"/>
</dbReference>
<dbReference type="GO" id="GO:0022857">
    <property type="term" value="F:transmembrane transporter activity"/>
    <property type="evidence" value="ECO:0007669"/>
    <property type="project" value="InterPro"/>
</dbReference>
<keyword evidence="3 6" id="KW-0812">Transmembrane</keyword>
<evidence type="ECO:0000256" key="2">
    <source>
        <dbReference type="ARBA" id="ARBA00022475"/>
    </source>
</evidence>
<evidence type="ECO:0000256" key="1">
    <source>
        <dbReference type="ARBA" id="ARBA00004651"/>
    </source>
</evidence>
<dbReference type="AlphaFoldDB" id="A0A5C4S6Y1"/>
<gene>
    <name evidence="7" type="ORF">FGF66_05740</name>
</gene>
<proteinExistence type="predicted"/>
<dbReference type="Gene3D" id="1.10.3730.20">
    <property type="match status" value="1"/>
</dbReference>
<evidence type="ECO:0000256" key="4">
    <source>
        <dbReference type="ARBA" id="ARBA00022989"/>
    </source>
</evidence>
<name>A0A5C4S6Y1_CHLTI</name>
<keyword evidence="2" id="KW-1003">Cell membrane</keyword>
<feature type="transmembrane region" description="Helical" evidence="6">
    <location>
        <begin position="78"/>
        <end position="96"/>
    </location>
</feature>
<feature type="transmembrane region" description="Helical" evidence="6">
    <location>
        <begin position="51"/>
        <end position="71"/>
    </location>
</feature>
<organism evidence="7 8">
    <name type="scientific">Chlorobaculum thiosulfatiphilum</name>
    <name type="common">Chlorobium limicola f.sp. thiosulfatophilum</name>
    <dbReference type="NCBI Taxonomy" id="115852"/>
    <lineage>
        <taxon>Bacteria</taxon>
        <taxon>Pseudomonadati</taxon>
        <taxon>Chlorobiota</taxon>
        <taxon>Chlorobiia</taxon>
        <taxon>Chlorobiales</taxon>
        <taxon>Chlorobiaceae</taxon>
        <taxon>Chlorobaculum</taxon>
    </lineage>
</organism>
<dbReference type="GO" id="GO:0005886">
    <property type="term" value="C:plasma membrane"/>
    <property type="evidence" value="ECO:0007669"/>
    <property type="project" value="UniProtKB-SubCell"/>
</dbReference>
<dbReference type="PANTHER" id="PTHR30561:SF9">
    <property type="entry name" value="4-AMINO-4-DEOXY-L-ARABINOSE-PHOSPHOUNDECAPRENOL FLIPPASE SUBUNIT ARNF-RELATED"/>
    <property type="match status" value="1"/>
</dbReference>
<accession>A0A5C4S6Y1</accession>
<dbReference type="PANTHER" id="PTHR30561">
    <property type="entry name" value="SMR FAMILY PROTON-DEPENDENT DRUG EFFLUX TRANSPORTER SUGE"/>
    <property type="match status" value="1"/>
</dbReference>